<dbReference type="PANTHER" id="PTHR46586:SF3">
    <property type="entry name" value="ANKYRIN REPEAT-CONTAINING PROTEIN"/>
    <property type="match status" value="1"/>
</dbReference>
<name>A0A8S9U9Z9_PHYIN</name>
<dbReference type="SUPFAM" id="SSF140860">
    <property type="entry name" value="Pseudo ankyrin repeat-like"/>
    <property type="match status" value="1"/>
</dbReference>
<reference evidence="1" key="1">
    <citation type="submission" date="2020-03" db="EMBL/GenBank/DDBJ databases">
        <title>Hybrid Assembly of Korean Phytophthora infestans isolates.</title>
        <authorList>
            <person name="Prokchorchik M."/>
            <person name="Lee Y."/>
            <person name="Seo J."/>
            <person name="Cho J.-H."/>
            <person name="Park Y.-E."/>
            <person name="Jang D.-C."/>
            <person name="Im J.-S."/>
            <person name="Choi J.-G."/>
            <person name="Park H.-J."/>
            <person name="Lee G.-B."/>
            <person name="Lee Y.-G."/>
            <person name="Hong S.-Y."/>
            <person name="Cho K."/>
            <person name="Sohn K.H."/>
        </authorList>
    </citation>
    <scope>NUCLEOTIDE SEQUENCE</scope>
    <source>
        <strain evidence="1">KR_2_A2</strain>
    </source>
</reference>
<dbReference type="AlphaFoldDB" id="A0A8S9U9Z9"/>
<accession>A0A8S9U9Z9</accession>
<protein>
    <submittedName>
        <fullName evidence="1">Putative ankyrin repeat-containing domain protein</fullName>
    </submittedName>
</protein>
<dbReference type="InterPro" id="IPR052050">
    <property type="entry name" value="SecEffector_AnkRepeat"/>
</dbReference>
<dbReference type="Gene3D" id="1.25.40.20">
    <property type="entry name" value="Ankyrin repeat-containing domain"/>
    <property type="match status" value="1"/>
</dbReference>
<evidence type="ECO:0000313" key="2">
    <source>
        <dbReference type="Proteomes" id="UP000704712"/>
    </source>
</evidence>
<dbReference type="Proteomes" id="UP000704712">
    <property type="component" value="Unassembled WGS sequence"/>
</dbReference>
<gene>
    <name evidence="1" type="ORF">GN958_ATG13158</name>
</gene>
<proteinExistence type="predicted"/>
<organism evidence="1 2">
    <name type="scientific">Phytophthora infestans</name>
    <name type="common">Potato late blight agent</name>
    <name type="synonym">Botrytis infestans</name>
    <dbReference type="NCBI Taxonomy" id="4787"/>
    <lineage>
        <taxon>Eukaryota</taxon>
        <taxon>Sar</taxon>
        <taxon>Stramenopiles</taxon>
        <taxon>Oomycota</taxon>
        <taxon>Peronosporomycetes</taxon>
        <taxon>Peronosporales</taxon>
        <taxon>Peronosporaceae</taxon>
        <taxon>Phytophthora</taxon>
    </lineage>
</organism>
<sequence length="102" mass="11569">MQAMQHAAARGDLEMIQWLLHFQPGGLVTRAVEQAARNGQLHVLTWLKEHHDHVFWGANELQYAIEGNHVEVARWLQENTRPPTKLRAMNSAAANGNLELVQ</sequence>
<comment type="caution">
    <text evidence="1">The sequence shown here is derived from an EMBL/GenBank/DDBJ whole genome shotgun (WGS) entry which is preliminary data.</text>
</comment>
<dbReference type="InterPro" id="IPR036770">
    <property type="entry name" value="Ankyrin_rpt-contain_sf"/>
</dbReference>
<dbReference type="PANTHER" id="PTHR46586">
    <property type="entry name" value="ANKYRIN REPEAT-CONTAINING PROTEIN"/>
    <property type="match status" value="1"/>
</dbReference>
<evidence type="ECO:0000313" key="1">
    <source>
        <dbReference type="EMBL" id="KAF4137646.1"/>
    </source>
</evidence>
<dbReference type="EMBL" id="JAACNO010001773">
    <property type="protein sequence ID" value="KAF4137646.1"/>
    <property type="molecule type" value="Genomic_DNA"/>
</dbReference>